<feature type="region of interest" description="Disordered" evidence="1">
    <location>
        <begin position="1"/>
        <end position="56"/>
    </location>
</feature>
<gene>
    <name evidence="2" type="ORF">Tci_598599</name>
</gene>
<dbReference type="AlphaFoldDB" id="A0A699JBK7"/>
<accession>A0A699JBK7</accession>
<proteinExistence type="predicted"/>
<name>A0A699JBK7_TANCI</name>
<reference evidence="2" key="1">
    <citation type="journal article" date="2019" name="Sci. Rep.">
        <title>Draft genome of Tanacetum cinerariifolium, the natural source of mosquito coil.</title>
        <authorList>
            <person name="Yamashiro T."/>
            <person name="Shiraishi A."/>
            <person name="Satake H."/>
            <person name="Nakayama K."/>
        </authorList>
    </citation>
    <scope>NUCLEOTIDE SEQUENCE</scope>
</reference>
<sequence>MGSRDDSDVDDDFSDLYKEYTRPPRSNTATVPETAKPSERSHAGFDEEEEEPFDPNAVPAGLQAVMLRSGRPNLKLLKLIGREGRKKKGFVNYVCINIKLMMYEVCLLRVKNYRVTEVEFTEIVEGSGGLKSTDFDLFQARSGVGGLSGFWTNNFLEQSHHQVDHQDDQVHSLD</sequence>
<comment type="caution">
    <text evidence="2">The sequence shown here is derived from an EMBL/GenBank/DDBJ whole genome shotgun (WGS) entry which is preliminary data.</text>
</comment>
<protein>
    <submittedName>
        <fullName evidence="2">Uncharacterized protein</fullName>
    </submittedName>
</protein>
<dbReference type="EMBL" id="BKCJ010395177">
    <property type="protein sequence ID" value="GFA26627.1"/>
    <property type="molecule type" value="Genomic_DNA"/>
</dbReference>
<feature type="non-terminal residue" evidence="2">
    <location>
        <position position="174"/>
    </location>
</feature>
<feature type="compositionally biased region" description="Basic and acidic residues" evidence="1">
    <location>
        <begin position="36"/>
        <end position="45"/>
    </location>
</feature>
<evidence type="ECO:0000256" key="1">
    <source>
        <dbReference type="SAM" id="MobiDB-lite"/>
    </source>
</evidence>
<organism evidence="2">
    <name type="scientific">Tanacetum cinerariifolium</name>
    <name type="common">Dalmatian daisy</name>
    <name type="synonym">Chrysanthemum cinerariifolium</name>
    <dbReference type="NCBI Taxonomy" id="118510"/>
    <lineage>
        <taxon>Eukaryota</taxon>
        <taxon>Viridiplantae</taxon>
        <taxon>Streptophyta</taxon>
        <taxon>Embryophyta</taxon>
        <taxon>Tracheophyta</taxon>
        <taxon>Spermatophyta</taxon>
        <taxon>Magnoliopsida</taxon>
        <taxon>eudicotyledons</taxon>
        <taxon>Gunneridae</taxon>
        <taxon>Pentapetalae</taxon>
        <taxon>asterids</taxon>
        <taxon>campanulids</taxon>
        <taxon>Asterales</taxon>
        <taxon>Asteraceae</taxon>
        <taxon>Asteroideae</taxon>
        <taxon>Anthemideae</taxon>
        <taxon>Anthemidinae</taxon>
        <taxon>Tanacetum</taxon>
    </lineage>
</organism>
<evidence type="ECO:0000313" key="2">
    <source>
        <dbReference type="EMBL" id="GFA26627.1"/>
    </source>
</evidence>